<evidence type="ECO:0000313" key="2">
    <source>
        <dbReference type="EMBL" id="CAD8144975.1"/>
    </source>
</evidence>
<keyword evidence="1" id="KW-0175">Coiled coil</keyword>
<gene>
    <name evidence="2" type="ORF">POCTA_138.1.T0160448</name>
</gene>
<keyword evidence="3" id="KW-1185">Reference proteome</keyword>
<dbReference type="AlphaFoldDB" id="A0A8S1SVP8"/>
<evidence type="ECO:0000256" key="1">
    <source>
        <dbReference type="SAM" id="Coils"/>
    </source>
</evidence>
<organism evidence="2 3">
    <name type="scientific">Paramecium octaurelia</name>
    <dbReference type="NCBI Taxonomy" id="43137"/>
    <lineage>
        <taxon>Eukaryota</taxon>
        <taxon>Sar</taxon>
        <taxon>Alveolata</taxon>
        <taxon>Ciliophora</taxon>
        <taxon>Intramacronucleata</taxon>
        <taxon>Oligohymenophorea</taxon>
        <taxon>Peniculida</taxon>
        <taxon>Parameciidae</taxon>
        <taxon>Paramecium</taxon>
    </lineage>
</organism>
<name>A0A8S1SVP8_PAROT</name>
<evidence type="ECO:0000313" key="3">
    <source>
        <dbReference type="Proteomes" id="UP000683925"/>
    </source>
</evidence>
<dbReference type="OrthoDB" id="2446163at2759"/>
<dbReference type="EMBL" id="CAJJDP010000016">
    <property type="protein sequence ID" value="CAD8144975.1"/>
    <property type="molecule type" value="Genomic_DNA"/>
</dbReference>
<accession>A0A8S1SVP8</accession>
<reference evidence="2" key="1">
    <citation type="submission" date="2021-01" db="EMBL/GenBank/DDBJ databases">
        <authorList>
            <consortium name="Genoscope - CEA"/>
            <person name="William W."/>
        </authorList>
    </citation>
    <scope>NUCLEOTIDE SEQUENCE</scope>
</reference>
<comment type="caution">
    <text evidence="2">The sequence shown here is derived from an EMBL/GenBank/DDBJ whole genome shotgun (WGS) entry which is preliminary data.</text>
</comment>
<protein>
    <submittedName>
        <fullName evidence="2">Uncharacterized protein</fullName>
    </submittedName>
</protein>
<proteinExistence type="predicted"/>
<dbReference type="Proteomes" id="UP000683925">
    <property type="component" value="Unassembled WGS sequence"/>
</dbReference>
<sequence length="347" mass="41224">MSFFQKQLKSGDQQNNSVYQIIWFKDFTNNEQWKIKQGLVVTIIQISSNCFSNNLVSFCKQVLIQLWVQEKDLKIRNLLKNEKWISMQMQILQKDWQTQQDRIVERMQEMLSRIDELQEQISHEANLNKRDLNLKELDETTEQLYQQIENINCQLILLIVSERLVQSGGENQSNEGITQNHEQRYKIFESVEQIFEIRKWKVLKEAALKNAKSIYIPLITKEREKDEKQDNTLSILINLEQINDTQGELNQFLLEGKETMLLIHGVAGSGQENRRIYLEITQQKYKNQKSNSHTCLYLLTLFKNSCILSVEETLHQDEYNFDQLQLKECKEILQKQEFKLLLLMDKL</sequence>
<feature type="coiled-coil region" evidence="1">
    <location>
        <begin position="100"/>
        <end position="154"/>
    </location>
</feature>